<dbReference type="InterPro" id="IPR011856">
    <property type="entry name" value="tRNA_endonuc-like_dom_sf"/>
</dbReference>
<evidence type="ECO:0000259" key="8">
    <source>
        <dbReference type="Pfam" id="PF26577"/>
    </source>
</evidence>
<dbReference type="GO" id="GO:0003676">
    <property type="term" value="F:nucleic acid binding"/>
    <property type="evidence" value="ECO:0007669"/>
    <property type="project" value="InterPro"/>
</dbReference>
<dbReference type="PANTHER" id="PTHR13070">
    <property type="entry name" value="TRNA-SPLICING ENDONUCLEASE SUBUNIT SEN34-RELATED"/>
    <property type="match status" value="1"/>
</dbReference>
<feature type="compositionally biased region" description="Low complexity" evidence="6">
    <location>
        <begin position="96"/>
        <end position="108"/>
    </location>
</feature>
<dbReference type="Pfam" id="PF26577">
    <property type="entry name" value="TSEN34_N"/>
    <property type="match status" value="1"/>
</dbReference>
<evidence type="ECO:0000256" key="2">
    <source>
        <dbReference type="ARBA" id="ARBA00012573"/>
    </source>
</evidence>
<evidence type="ECO:0000313" key="9">
    <source>
        <dbReference type="Ensembl" id="ENSANIP00000014292.1"/>
    </source>
</evidence>
<evidence type="ECO:0000256" key="3">
    <source>
        <dbReference type="ARBA" id="ARBA00022694"/>
    </source>
</evidence>
<dbReference type="Gene3D" id="3.40.1350.10">
    <property type="match status" value="1"/>
</dbReference>
<feature type="domain" description="TSEN34 N-terminal" evidence="8">
    <location>
        <begin position="6"/>
        <end position="64"/>
    </location>
</feature>
<dbReference type="PANTHER" id="PTHR13070:SF0">
    <property type="entry name" value="TRNA-SPLICING ENDONUCLEASE SUBUNIT SEN34"/>
    <property type="match status" value="1"/>
</dbReference>
<name>A0A8B9MWH5_9AVES</name>
<dbReference type="GO" id="GO:0005634">
    <property type="term" value="C:nucleus"/>
    <property type="evidence" value="ECO:0007669"/>
    <property type="project" value="UniProtKB-ARBA"/>
</dbReference>
<dbReference type="SUPFAM" id="SSF53032">
    <property type="entry name" value="tRNA-intron endonuclease catalytic domain-like"/>
    <property type="match status" value="1"/>
</dbReference>
<dbReference type="InterPro" id="IPR006677">
    <property type="entry name" value="tRNA_intron_Endonuc_cat-like"/>
</dbReference>
<evidence type="ECO:0000256" key="5">
    <source>
        <dbReference type="ARBA" id="ARBA00034031"/>
    </source>
</evidence>
<evidence type="ECO:0000313" key="10">
    <source>
        <dbReference type="Proteomes" id="UP000694541"/>
    </source>
</evidence>
<keyword evidence="10" id="KW-1185">Reference proteome</keyword>
<protein>
    <recommendedName>
        <fullName evidence="2">tRNA-intron lyase</fullName>
        <ecNumber evidence="2">4.6.1.16</ecNumber>
    </recommendedName>
</protein>
<sequence length="298" mass="30784">RRAEPRGRVLVWGAAAARALRERYRVSGVLVGAPPRRGRGPRLPLQLLPEEARLLAESGAALLITPPEPGEGPDAVTGLRGGGRQPLTPPSPFCPPGAGAAEFGRRAGPGPPAPRQKPHRLGGSPIDWAFGGGGGVCVRNRGNAVGQGNLWGSSWGSGAPPGPPQALLVQLPTARGGPLPPAPHPPPDLGRPSPHWPHGGRPGHERRYRVYRDLWGRGLHLTAGGKFGGDFLVYPGPPERFHAAAVALCPPPGAGLPLGGLVAAARLGTHVRKTLLLCAAPPGGAPPAYTSLQWRGDL</sequence>
<accession>A0A8B9MWH5</accession>
<dbReference type="EC" id="4.6.1.16" evidence="2"/>
<reference evidence="9" key="2">
    <citation type="submission" date="2025-09" db="UniProtKB">
        <authorList>
            <consortium name="Ensembl"/>
        </authorList>
    </citation>
    <scope>IDENTIFICATION</scope>
</reference>
<dbReference type="Proteomes" id="UP000694541">
    <property type="component" value="Unplaced"/>
</dbReference>
<evidence type="ECO:0000259" key="7">
    <source>
        <dbReference type="Pfam" id="PF01974"/>
    </source>
</evidence>
<dbReference type="CDD" id="cd22363">
    <property type="entry name" value="tRNA-intron_lyase_C"/>
    <property type="match status" value="1"/>
</dbReference>
<keyword evidence="4" id="KW-0456">Lyase</keyword>
<dbReference type="GO" id="GO:0000379">
    <property type="term" value="P:tRNA-type intron splice site recognition and cleavage"/>
    <property type="evidence" value="ECO:0007669"/>
    <property type="project" value="TreeGrafter"/>
</dbReference>
<dbReference type="InterPro" id="IPR059049">
    <property type="entry name" value="TSEN34_N"/>
</dbReference>
<comment type="catalytic activity">
    <reaction evidence="5">
        <text>pretRNA = a 3'-half-tRNA molecule with a 5'-OH end + a 5'-half-tRNA molecule with a 2',3'-cyclic phosphate end + an intron with a 2',3'-cyclic phosphate and a 5'-hydroxyl terminus.</text>
        <dbReference type="EC" id="4.6.1.16"/>
    </reaction>
</comment>
<comment type="similarity">
    <text evidence="1">Belongs to the tRNA-intron endonuclease family.</text>
</comment>
<organism evidence="9 10">
    <name type="scientific">Accipiter nisus</name>
    <name type="common">Eurasian sparrowhawk</name>
    <dbReference type="NCBI Taxonomy" id="211598"/>
    <lineage>
        <taxon>Eukaryota</taxon>
        <taxon>Metazoa</taxon>
        <taxon>Chordata</taxon>
        <taxon>Craniata</taxon>
        <taxon>Vertebrata</taxon>
        <taxon>Euteleostomi</taxon>
        <taxon>Archelosauria</taxon>
        <taxon>Archosauria</taxon>
        <taxon>Dinosauria</taxon>
        <taxon>Saurischia</taxon>
        <taxon>Theropoda</taxon>
        <taxon>Coelurosauria</taxon>
        <taxon>Aves</taxon>
        <taxon>Neognathae</taxon>
        <taxon>Neoaves</taxon>
        <taxon>Telluraves</taxon>
        <taxon>Accipitrimorphae</taxon>
        <taxon>Accipitriformes</taxon>
        <taxon>Accipitridae</taxon>
        <taxon>Accipitrinae</taxon>
        <taxon>Accipiter</taxon>
    </lineage>
</organism>
<feature type="domain" description="tRNA intron endonuclease catalytic" evidence="7">
    <location>
        <begin position="205"/>
        <end position="279"/>
    </location>
</feature>
<dbReference type="GO" id="GO:0000213">
    <property type="term" value="F:tRNA-intron lyase activity"/>
    <property type="evidence" value="ECO:0007669"/>
    <property type="project" value="UniProtKB-EC"/>
</dbReference>
<dbReference type="InterPro" id="IPR036167">
    <property type="entry name" value="tRNA_intron_Endo_cat-like_sf"/>
</dbReference>
<evidence type="ECO:0000256" key="4">
    <source>
        <dbReference type="ARBA" id="ARBA00023239"/>
    </source>
</evidence>
<dbReference type="Pfam" id="PF01974">
    <property type="entry name" value="tRNA_int_endo"/>
    <property type="match status" value="1"/>
</dbReference>
<keyword evidence="3" id="KW-0819">tRNA processing</keyword>
<reference evidence="9" key="1">
    <citation type="submission" date="2025-08" db="UniProtKB">
        <authorList>
            <consortium name="Ensembl"/>
        </authorList>
    </citation>
    <scope>IDENTIFICATION</scope>
</reference>
<evidence type="ECO:0000256" key="6">
    <source>
        <dbReference type="SAM" id="MobiDB-lite"/>
    </source>
</evidence>
<dbReference type="AlphaFoldDB" id="A0A8B9MWH5"/>
<dbReference type="Ensembl" id="ENSANIT00000014783.1">
    <property type="protein sequence ID" value="ENSANIP00000014292.1"/>
    <property type="gene ID" value="ENSANIG00000009691.1"/>
</dbReference>
<feature type="compositionally biased region" description="Pro residues" evidence="6">
    <location>
        <begin position="178"/>
        <end position="189"/>
    </location>
</feature>
<feature type="region of interest" description="Disordered" evidence="6">
    <location>
        <begin position="80"/>
        <end position="125"/>
    </location>
</feature>
<proteinExistence type="inferred from homology"/>
<evidence type="ECO:0000256" key="1">
    <source>
        <dbReference type="ARBA" id="ARBA00008078"/>
    </source>
</evidence>
<feature type="region of interest" description="Disordered" evidence="6">
    <location>
        <begin position="173"/>
        <end position="203"/>
    </location>
</feature>